<evidence type="ECO:0000313" key="2">
    <source>
        <dbReference type="Proteomes" id="UP000294843"/>
    </source>
</evidence>
<name>A0A4R6C0V9_9STAP</name>
<comment type="caution">
    <text evidence="1">The sequence shown here is derived from an EMBL/GenBank/DDBJ whole genome shotgun (WGS) entry which is preliminary data.</text>
</comment>
<proteinExistence type="predicted"/>
<reference evidence="1 2" key="1">
    <citation type="submission" date="2019-01" db="EMBL/GenBank/DDBJ databases">
        <title>Draft genome sequences of the type strains of six Macrococcus species.</title>
        <authorList>
            <person name="Mazhar S."/>
            <person name="Altermann E."/>
            <person name="Hill C."/>
            <person name="Mcauliffe O."/>
        </authorList>
    </citation>
    <scope>NUCLEOTIDE SEQUENCE [LARGE SCALE GENOMIC DNA]</scope>
    <source>
        <strain evidence="1 2">ATCC 51825</strain>
    </source>
</reference>
<accession>A0A4R6C0V9</accession>
<organism evidence="1 2">
    <name type="scientific">Macrococcus bovicus</name>
    <dbReference type="NCBI Taxonomy" id="69968"/>
    <lineage>
        <taxon>Bacteria</taxon>
        <taxon>Bacillati</taxon>
        <taxon>Bacillota</taxon>
        <taxon>Bacilli</taxon>
        <taxon>Bacillales</taxon>
        <taxon>Staphylococcaceae</taxon>
        <taxon>Macrococcus</taxon>
    </lineage>
</organism>
<protein>
    <submittedName>
        <fullName evidence="1">Uncharacterized protein</fullName>
    </submittedName>
</protein>
<sequence length="321" mass="37474">MTNPPAHIESVYMCFLPFQSNQWQQTGIHWIDEEIEHFYNQHDTELDVRYENRRLIGIPAGNPKRYTMEDELMLHDRIGALHIDTALIVDLATLNHYMDVSGLYWTIKDKWPHAEVLGYHEELPAPHVEPNALSEHDMYQLLPLTYHDYKVKVTEWRSGTRANQVVIVLHPDLIQPALLAATRETVVLTVAYDNQMSEARRLARDGRLVVLQSVRLAIMNDLIHYGLQYKVQPLVLDYLPGDNRQITLYGVKRSSETALKYRMQNPHYTLFPSKYRQLSVLSYDYFADQFGETFTIAEMTHLLPLKYQVELIHEIITVDKV</sequence>
<dbReference type="RefSeq" id="WP_133451477.1">
    <property type="nucleotide sequence ID" value="NZ_SCWF01000003.1"/>
</dbReference>
<dbReference type="Proteomes" id="UP000294843">
    <property type="component" value="Unassembled WGS sequence"/>
</dbReference>
<evidence type="ECO:0000313" key="1">
    <source>
        <dbReference type="EMBL" id="TDM14753.1"/>
    </source>
</evidence>
<dbReference type="AlphaFoldDB" id="A0A4R6C0V9"/>
<gene>
    <name evidence="1" type="ORF">ERX55_04895</name>
</gene>
<dbReference type="OrthoDB" id="2417228at2"/>
<keyword evidence="2" id="KW-1185">Reference proteome</keyword>
<dbReference type="EMBL" id="SCWF01000003">
    <property type="protein sequence ID" value="TDM14753.1"/>
    <property type="molecule type" value="Genomic_DNA"/>
</dbReference>